<keyword evidence="2" id="KW-0408">Iron</keyword>
<evidence type="ECO:0000256" key="2">
    <source>
        <dbReference type="ARBA" id="ARBA00023004"/>
    </source>
</evidence>
<evidence type="ECO:0000313" key="7">
    <source>
        <dbReference type="EMBL" id="KKR83158.1"/>
    </source>
</evidence>
<dbReference type="PRINTS" id="PR00415">
    <property type="entry name" value="ACONITASE"/>
</dbReference>
<keyword evidence="3" id="KW-0411">Iron-sulfur</keyword>
<evidence type="ECO:0000259" key="5">
    <source>
        <dbReference type="Pfam" id="PF00330"/>
    </source>
</evidence>
<evidence type="ECO:0000259" key="6">
    <source>
        <dbReference type="Pfam" id="PF00694"/>
    </source>
</evidence>
<gene>
    <name evidence="7" type="ORF">UU29_C0007G0028</name>
</gene>
<keyword evidence="1" id="KW-0479">Metal-binding</keyword>
<dbReference type="Pfam" id="PF00694">
    <property type="entry name" value="Aconitase_C"/>
    <property type="match status" value="1"/>
</dbReference>
<comment type="caution">
    <text evidence="7">The sequence shown here is derived from an EMBL/GenBank/DDBJ whole genome shotgun (WGS) entry which is preliminary data.</text>
</comment>
<dbReference type="PATRIC" id="fig|1618424.3.peg.430"/>
<keyword evidence="4" id="KW-0456">Lyase</keyword>
<dbReference type="InterPro" id="IPR001030">
    <property type="entry name" value="Acoase/IPM_deHydtase_lsu_aba"/>
</dbReference>
<name>A0A0G0U250_9BACT</name>
<sequence>MLETINIEGKRILYLTKNPILIERQLAGEDIEPVNEDSLLDRVSTDAYPTKACFRFDEEYMASKALTGLRLSNSSPIPDDAIRRGNFGGIVAGRSFGSGSSREHFPWSLKAAGIKVIIASSVERICAQNCQNIGLPYIEGNPYLYATRLVNEGVLPLSEATRGLDPISAAIVSAGGLFPFLRQYQDNPGIIPKPETGTRPMTAPEKIIAKHMGILYVKPGDLGFIDVDHRYSYEIFFPMSYSILQKQISNAVIKDPDSVYLFYDHSLLDSSPDAYSLAQQMRSIARKEGFTLYDGNREQGTEGICHTVMLERYLKPGDVSTGTDSHTCSLGLGALPVGVGSTEWGAALWAKKIRMSVPPTINFELRGLPPSGTMAKDIMLYILSRDTIRSGGGIGRIFLFSGTTLDILPVDEQFVFSNMTVEGGGYTGYVEMNRMLAEYFMERHHLSASEISELSVYSDPDAVYENKFLIDTSKLEPYVATPGDPRNGIPLSQLLEENNETVQINKAFIGSCTGGKYEDLVAAARVLEGKKVYPSVQLHVSASSRSIYERLSREGIIKILSEAGAIIVPSACGACVNFGPGSVSKGEVGISATNRNFPGRMGQGDVYLANPAVVAASAVAGRIIFPNKL</sequence>
<dbReference type="Pfam" id="PF00330">
    <property type="entry name" value="Aconitase"/>
    <property type="match status" value="1"/>
</dbReference>
<dbReference type="InterPro" id="IPR015928">
    <property type="entry name" value="Aconitase/3IPM_dehydase_swvl"/>
</dbReference>
<feature type="domain" description="Aconitase/3-isopropylmalate dehydratase large subunit alpha/beta/alpha" evidence="5">
    <location>
        <begin position="277"/>
        <end position="621"/>
    </location>
</feature>
<evidence type="ECO:0000313" key="8">
    <source>
        <dbReference type="Proteomes" id="UP000034601"/>
    </source>
</evidence>
<dbReference type="GO" id="GO:0016829">
    <property type="term" value="F:lyase activity"/>
    <property type="evidence" value="ECO:0007669"/>
    <property type="project" value="UniProtKB-KW"/>
</dbReference>
<protein>
    <submittedName>
        <fullName evidence="7">3-isopropylmalate dehydratase</fullName>
    </submittedName>
</protein>
<dbReference type="PANTHER" id="PTHR43822:SF2">
    <property type="entry name" value="HOMOACONITASE, MITOCHONDRIAL"/>
    <property type="match status" value="1"/>
</dbReference>
<dbReference type="Gene3D" id="3.30.499.10">
    <property type="entry name" value="Aconitase, domain 3"/>
    <property type="match status" value="2"/>
</dbReference>
<dbReference type="GO" id="GO:0046872">
    <property type="term" value="F:metal ion binding"/>
    <property type="evidence" value="ECO:0007669"/>
    <property type="project" value="UniProtKB-KW"/>
</dbReference>
<dbReference type="GO" id="GO:0170038">
    <property type="term" value="P:proteinogenic amino acid biosynthetic process"/>
    <property type="evidence" value="ECO:0007669"/>
    <property type="project" value="UniProtKB-ARBA"/>
</dbReference>
<accession>A0A0G0U250</accession>
<dbReference type="SUPFAM" id="SSF53732">
    <property type="entry name" value="Aconitase iron-sulfur domain"/>
    <property type="match status" value="1"/>
</dbReference>
<dbReference type="InterPro" id="IPR050067">
    <property type="entry name" value="IPM_dehydratase_rel_enz"/>
</dbReference>
<evidence type="ECO:0000256" key="3">
    <source>
        <dbReference type="ARBA" id="ARBA00023014"/>
    </source>
</evidence>
<dbReference type="PANTHER" id="PTHR43822">
    <property type="entry name" value="HOMOACONITASE, MITOCHONDRIAL-RELATED"/>
    <property type="match status" value="1"/>
</dbReference>
<dbReference type="Gene3D" id="3.20.19.10">
    <property type="entry name" value="Aconitase, domain 4"/>
    <property type="match status" value="1"/>
</dbReference>
<dbReference type="InterPro" id="IPR036008">
    <property type="entry name" value="Aconitase_4Fe-4S_dom"/>
</dbReference>
<dbReference type="GO" id="GO:0170034">
    <property type="term" value="P:L-amino acid biosynthetic process"/>
    <property type="evidence" value="ECO:0007669"/>
    <property type="project" value="UniProtKB-ARBA"/>
</dbReference>
<dbReference type="Proteomes" id="UP000034601">
    <property type="component" value="Unassembled WGS sequence"/>
</dbReference>
<dbReference type="SUPFAM" id="SSF52016">
    <property type="entry name" value="LeuD/IlvD-like"/>
    <property type="match status" value="1"/>
</dbReference>
<dbReference type="EMBL" id="LCAB01000007">
    <property type="protein sequence ID" value="KKR83158.1"/>
    <property type="molecule type" value="Genomic_DNA"/>
</dbReference>
<evidence type="ECO:0000256" key="4">
    <source>
        <dbReference type="ARBA" id="ARBA00023239"/>
    </source>
</evidence>
<proteinExistence type="predicted"/>
<evidence type="ECO:0000256" key="1">
    <source>
        <dbReference type="ARBA" id="ARBA00022723"/>
    </source>
</evidence>
<organism evidence="7 8">
    <name type="scientific">Candidatus Daviesbacteria bacterium GW2011_GWA2_40_9</name>
    <dbReference type="NCBI Taxonomy" id="1618424"/>
    <lineage>
        <taxon>Bacteria</taxon>
        <taxon>Candidatus Daviesiibacteriota</taxon>
    </lineage>
</organism>
<dbReference type="InterPro" id="IPR015931">
    <property type="entry name" value="Acnase/IPM_dHydase_lsu_aba_1/3"/>
</dbReference>
<dbReference type="AlphaFoldDB" id="A0A0G0U250"/>
<dbReference type="InterPro" id="IPR000573">
    <property type="entry name" value="AconitaseA/IPMdHydase_ssu_swvl"/>
</dbReference>
<feature type="domain" description="Aconitase A/isopropylmalate dehydratase small subunit swivel" evidence="6">
    <location>
        <begin position="90"/>
        <end position="135"/>
    </location>
</feature>
<dbReference type="GO" id="GO:0051536">
    <property type="term" value="F:iron-sulfur cluster binding"/>
    <property type="evidence" value="ECO:0007669"/>
    <property type="project" value="UniProtKB-KW"/>
</dbReference>
<reference evidence="7 8" key="1">
    <citation type="journal article" date="2015" name="Nature">
        <title>rRNA introns, odd ribosomes, and small enigmatic genomes across a large radiation of phyla.</title>
        <authorList>
            <person name="Brown C.T."/>
            <person name="Hug L.A."/>
            <person name="Thomas B.C."/>
            <person name="Sharon I."/>
            <person name="Castelle C.J."/>
            <person name="Singh A."/>
            <person name="Wilkins M.J."/>
            <person name="Williams K.H."/>
            <person name="Banfield J.F."/>
        </authorList>
    </citation>
    <scope>NUCLEOTIDE SEQUENCE [LARGE SCALE GENOMIC DNA]</scope>
</reference>